<proteinExistence type="predicted"/>
<evidence type="ECO:0000256" key="4">
    <source>
        <dbReference type="SAM" id="MobiDB-lite"/>
    </source>
</evidence>
<organism evidence="8 9">
    <name type="scientific">Candidatus Nitronauta litoralis</name>
    <dbReference type="NCBI Taxonomy" id="2705533"/>
    <lineage>
        <taxon>Bacteria</taxon>
        <taxon>Pseudomonadati</taxon>
        <taxon>Nitrospinota/Tectimicrobiota group</taxon>
        <taxon>Nitrospinota</taxon>
        <taxon>Nitrospinia</taxon>
        <taxon>Nitrospinales</taxon>
        <taxon>Nitrospinaceae</taxon>
        <taxon>Candidatus Nitronauta</taxon>
    </lineage>
</organism>
<dbReference type="Proteomes" id="UP000594688">
    <property type="component" value="Chromosome"/>
</dbReference>
<evidence type="ECO:0000313" key="8">
    <source>
        <dbReference type="EMBL" id="QPJ62535.1"/>
    </source>
</evidence>
<sequence length="628" mass="67395">MTTRIKNLPLLLVLFLGLSSCSTLKSAETVTQPQPLESAKAKPPAKQRPKFVGPGGDSRELLMPQTDFVPGQEPVSPIIEDAATAEKKPVERKGPLFSLSAQDVEIKTVLLALAKEIKQNIIIEPGVSRKVTVDLKDVTLPEALDNLLLPHRLKWTLEGDFIHVVPQKMETRLFQMNYIITRRQGVSNLQATSGQGTASTTSIGVSGGGAGNLNTGTAGAGVGGGSGTGSGRTFNNLFTSEETDLWREIFFGLKRLVTDAETQGDRPDITQQGASGGLGASTGIGGVAQSQDSETGSELDTADSSDDTTTTEPKEKGFFTINRQAGIIVVKDFPDVLIKIAEFLEAVEGSAQRQVFILAKILEVNLRDEFKLGIDWSLVSPVNILHDNEPGVNQQFGDVFNLAKTASSPLGTFIQGSAGFFYGLSNTQLNIMIDALGQQGNVSVLSSPKIATLNNQRAVIKVGTEDVFFIPQVVTASETGTQTTTFIPSSLTIGIVLDVLPQINENGQVMMNINTSISEKSGDRVAPDGRTSIPVLDVRESNNVVLAQSGQTIVIGGLMKNRKSKNQNEVPLLGEIPIVGRLFQHEEDIDAKTELVIMLTPQVMAGKAIDEKLQQEEKRLQNFVLPKG</sequence>
<keyword evidence="3" id="KW-0472">Membrane</keyword>
<evidence type="ECO:0000259" key="7">
    <source>
        <dbReference type="Pfam" id="PF07655"/>
    </source>
</evidence>
<dbReference type="InterPro" id="IPR001775">
    <property type="entry name" value="GspD/PilQ"/>
</dbReference>
<dbReference type="InterPro" id="IPR004845">
    <property type="entry name" value="T2SS_GspD_CS"/>
</dbReference>
<dbReference type="PROSITE" id="PS00875">
    <property type="entry name" value="T2SP_D"/>
    <property type="match status" value="1"/>
</dbReference>
<dbReference type="GO" id="GO:0015627">
    <property type="term" value="C:type II protein secretion system complex"/>
    <property type="evidence" value="ECO:0007669"/>
    <property type="project" value="TreeGrafter"/>
</dbReference>
<evidence type="ECO:0000256" key="3">
    <source>
        <dbReference type="ARBA" id="ARBA00023136"/>
    </source>
</evidence>
<dbReference type="Pfam" id="PF00263">
    <property type="entry name" value="Secretin"/>
    <property type="match status" value="1"/>
</dbReference>
<dbReference type="InterPro" id="IPR050810">
    <property type="entry name" value="Bact_Secretion_Sys_Channel"/>
</dbReference>
<dbReference type="EMBL" id="CP048685">
    <property type="protein sequence ID" value="QPJ62535.1"/>
    <property type="molecule type" value="Genomic_DNA"/>
</dbReference>
<keyword evidence="2 5" id="KW-0732">Signal</keyword>
<feature type="compositionally biased region" description="Acidic residues" evidence="4">
    <location>
        <begin position="295"/>
        <end position="306"/>
    </location>
</feature>
<dbReference type="GO" id="GO:0019867">
    <property type="term" value="C:outer membrane"/>
    <property type="evidence" value="ECO:0007669"/>
    <property type="project" value="InterPro"/>
</dbReference>
<dbReference type="PANTHER" id="PTHR30332">
    <property type="entry name" value="PROBABLE GENERAL SECRETION PATHWAY PROTEIN D"/>
    <property type="match status" value="1"/>
</dbReference>
<dbReference type="InterPro" id="IPR004846">
    <property type="entry name" value="T2SS/T3SS_dom"/>
</dbReference>
<dbReference type="GO" id="GO:0009297">
    <property type="term" value="P:pilus assembly"/>
    <property type="evidence" value="ECO:0007669"/>
    <property type="project" value="InterPro"/>
</dbReference>
<feature type="compositionally biased region" description="Gly residues" evidence="4">
    <location>
        <begin position="274"/>
        <end position="286"/>
    </location>
</feature>
<dbReference type="KEGG" id="nli:G3M70_11905"/>
<gene>
    <name evidence="8" type="ORF">G3M70_11905</name>
</gene>
<dbReference type="Gene3D" id="3.30.1370.130">
    <property type="match status" value="1"/>
</dbReference>
<dbReference type="InterPro" id="IPR011514">
    <property type="entry name" value="Secretin_N_2"/>
</dbReference>
<feature type="signal peptide" evidence="5">
    <location>
        <begin position="1"/>
        <end position="27"/>
    </location>
</feature>
<evidence type="ECO:0000256" key="1">
    <source>
        <dbReference type="ARBA" id="ARBA00004370"/>
    </source>
</evidence>
<protein>
    <recommendedName>
        <fullName evidence="10">General secretion pathway protein D</fullName>
    </recommendedName>
</protein>
<evidence type="ECO:0000259" key="6">
    <source>
        <dbReference type="Pfam" id="PF00263"/>
    </source>
</evidence>
<dbReference type="GO" id="GO:0009306">
    <property type="term" value="P:protein secretion"/>
    <property type="evidence" value="ECO:0007669"/>
    <property type="project" value="InterPro"/>
</dbReference>
<comment type="subcellular location">
    <subcellularLocation>
        <location evidence="1">Membrane</location>
    </subcellularLocation>
</comment>
<dbReference type="PANTHER" id="PTHR30332:SF24">
    <property type="entry name" value="SECRETIN GSPD-RELATED"/>
    <property type="match status" value="1"/>
</dbReference>
<feature type="chain" id="PRO_5032375485" description="General secretion pathway protein D" evidence="5">
    <location>
        <begin position="28"/>
        <end position="628"/>
    </location>
</feature>
<evidence type="ECO:0008006" key="10">
    <source>
        <dbReference type="Google" id="ProtNLM"/>
    </source>
</evidence>
<evidence type="ECO:0000256" key="2">
    <source>
        <dbReference type="ARBA" id="ARBA00022729"/>
    </source>
</evidence>
<dbReference type="Pfam" id="PF07655">
    <property type="entry name" value="Secretin_N_2"/>
    <property type="match status" value="1"/>
</dbReference>
<feature type="domain" description="Secretin N-terminal" evidence="7">
    <location>
        <begin position="171"/>
        <end position="259"/>
    </location>
</feature>
<dbReference type="PROSITE" id="PS51257">
    <property type="entry name" value="PROKAR_LIPOPROTEIN"/>
    <property type="match status" value="1"/>
</dbReference>
<dbReference type="PRINTS" id="PR00811">
    <property type="entry name" value="BCTERIALGSPD"/>
</dbReference>
<evidence type="ECO:0000313" key="9">
    <source>
        <dbReference type="Proteomes" id="UP000594688"/>
    </source>
</evidence>
<feature type="domain" description="Type II/III secretion system secretin-like" evidence="6">
    <location>
        <begin position="435"/>
        <end position="604"/>
    </location>
</feature>
<reference evidence="8 9" key="1">
    <citation type="submission" date="2020-02" db="EMBL/GenBank/DDBJ databases">
        <title>Genomic and physiological characterization of two novel Nitrospinaceae genera.</title>
        <authorList>
            <person name="Mueller A.J."/>
            <person name="Jung M.-Y."/>
            <person name="Strachan C.R."/>
            <person name="Herbold C.W."/>
            <person name="Kirkegaard R.H."/>
            <person name="Daims H."/>
        </authorList>
    </citation>
    <scope>NUCLEOTIDE SEQUENCE [LARGE SCALE GENOMIC DNA]</scope>
    <source>
        <strain evidence="8">EB</strain>
    </source>
</reference>
<feature type="region of interest" description="Disordered" evidence="4">
    <location>
        <begin position="261"/>
        <end position="316"/>
    </location>
</feature>
<evidence type="ECO:0000256" key="5">
    <source>
        <dbReference type="SAM" id="SignalP"/>
    </source>
</evidence>
<dbReference type="AlphaFoldDB" id="A0A7T0G0Q0"/>
<feature type="region of interest" description="Disordered" evidence="4">
    <location>
        <begin position="27"/>
        <end position="57"/>
    </location>
</feature>
<name>A0A7T0G0Q0_9BACT</name>
<accession>A0A7T0G0Q0</accession>